<keyword evidence="1" id="KW-1133">Transmembrane helix</keyword>
<keyword evidence="1" id="KW-0812">Transmembrane</keyword>
<organism evidence="2 3">
    <name type="scientific">Cupriavidus pampae</name>
    <dbReference type="NCBI Taxonomy" id="659251"/>
    <lineage>
        <taxon>Bacteria</taxon>
        <taxon>Pseudomonadati</taxon>
        <taxon>Pseudomonadota</taxon>
        <taxon>Betaproteobacteria</taxon>
        <taxon>Burkholderiales</taxon>
        <taxon>Burkholderiaceae</taxon>
        <taxon>Cupriavidus</taxon>
    </lineage>
</organism>
<proteinExistence type="predicted"/>
<keyword evidence="3" id="KW-1185">Reference proteome</keyword>
<reference evidence="2 3" key="1">
    <citation type="submission" date="2021-08" db="EMBL/GenBank/DDBJ databases">
        <authorList>
            <person name="Peeters C."/>
        </authorList>
    </citation>
    <scope>NUCLEOTIDE SEQUENCE [LARGE SCALE GENOMIC DNA]</scope>
    <source>
        <strain evidence="2 3">LMG 32289</strain>
    </source>
</reference>
<evidence type="ECO:0008006" key="4">
    <source>
        <dbReference type="Google" id="ProtNLM"/>
    </source>
</evidence>
<name>A0ABM8WWD6_9BURK</name>
<dbReference type="EMBL" id="CAJZAG010000004">
    <property type="protein sequence ID" value="CAG9171831.1"/>
    <property type="molecule type" value="Genomic_DNA"/>
</dbReference>
<evidence type="ECO:0000313" key="3">
    <source>
        <dbReference type="Proteomes" id="UP000706525"/>
    </source>
</evidence>
<accession>A0ABM8WWD6</accession>
<evidence type="ECO:0000313" key="2">
    <source>
        <dbReference type="EMBL" id="CAG9171831.1"/>
    </source>
</evidence>
<evidence type="ECO:0000256" key="1">
    <source>
        <dbReference type="SAM" id="Phobius"/>
    </source>
</evidence>
<keyword evidence="1" id="KW-0472">Membrane</keyword>
<dbReference type="InterPro" id="IPR007436">
    <property type="entry name" value="DUF485"/>
</dbReference>
<sequence>MIKPTPRAYEVLYRNPEFQQLVRSRRRVVLGLFTISMAMFFAVPVLAGIGSSLFEIPVTSATNFGLWYLCGQYFVGGVIACAYAAKLRRLDAMADELLSQARFPEPEAAHAVAA</sequence>
<dbReference type="RefSeq" id="WP_223988479.1">
    <property type="nucleotide sequence ID" value="NZ_CAJZAG010000004.1"/>
</dbReference>
<feature type="transmembrane region" description="Helical" evidence="1">
    <location>
        <begin position="66"/>
        <end position="85"/>
    </location>
</feature>
<gene>
    <name evidence="2" type="ORF">LMG32289_02493</name>
</gene>
<feature type="transmembrane region" description="Helical" evidence="1">
    <location>
        <begin position="28"/>
        <end position="54"/>
    </location>
</feature>
<dbReference type="PANTHER" id="PTHR38441:SF1">
    <property type="entry name" value="MEMBRANE PROTEIN"/>
    <property type="match status" value="1"/>
</dbReference>
<dbReference type="Proteomes" id="UP000706525">
    <property type="component" value="Unassembled WGS sequence"/>
</dbReference>
<dbReference type="PANTHER" id="PTHR38441">
    <property type="entry name" value="INTEGRAL MEMBRANE PROTEIN-RELATED"/>
    <property type="match status" value="1"/>
</dbReference>
<comment type="caution">
    <text evidence="2">The sequence shown here is derived from an EMBL/GenBank/DDBJ whole genome shotgun (WGS) entry which is preliminary data.</text>
</comment>
<dbReference type="Pfam" id="PF04341">
    <property type="entry name" value="DUF485"/>
    <property type="match status" value="1"/>
</dbReference>
<protein>
    <recommendedName>
        <fullName evidence="4">DUF485 domain-containing protein</fullName>
    </recommendedName>
</protein>